<protein>
    <submittedName>
        <fullName evidence="3">Uncharacterized protein</fullName>
    </submittedName>
</protein>
<dbReference type="GeneID" id="95389044"/>
<accession>A0A7W5Y6Q8</accession>
<sequence>MRRILLVLALLLPGLALAAPARAGGWAATYLDPVPASFQAEATYTVGFWMLQHGTHPYEGPDLGKVGLKFTDGARSLEFTGVELKEKAHYAAALALPAGRWKVEAIQGWFAPFEIGTLQVPGALAVKPLDPELKAMLPRYLEMNGGKDPWGQVRPPGSSKAAVAPAAGTVAPAAPAPAPSTAPALAASASLLPYGAALGLLAVAGAAWLVLRRRVRA</sequence>
<evidence type="ECO:0000313" key="4">
    <source>
        <dbReference type="Proteomes" id="UP000579945"/>
    </source>
</evidence>
<evidence type="ECO:0000313" key="3">
    <source>
        <dbReference type="EMBL" id="MBB3726696.1"/>
    </source>
</evidence>
<evidence type="ECO:0000256" key="2">
    <source>
        <dbReference type="SAM" id="SignalP"/>
    </source>
</evidence>
<reference evidence="3 4" key="1">
    <citation type="submission" date="2020-08" db="EMBL/GenBank/DDBJ databases">
        <title>Sequencing the genomes of 1000 actinobacteria strains.</title>
        <authorList>
            <person name="Klenk H.-P."/>
        </authorList>
    </citation>
    <scope>NUCLEOTIDE SEQUENCE [LARGE SCALE GENOMIC DNA]</scope>
    <source>
        <strain evidence="3 4">DSM 44320</strain>
    </source>
</reference>
<organism evidence="3 4">
    <name type="scientific">Nonomuraea dietziae</name>
    <dbReference type="NCBI Taxonomy" id="65515"/>
    <lineage>
        <taxon>Bacteria</taxon>
        <taxon>Bacillati</taxon>
        <taxon>Actinomycetota</taxon>
        <taxon>Actinomycetes</taxon>
        <taxon>Streptosporangiales</taxon>
        <taxon>Streptosporangiaceae</taxon>
        <taxon>Nonomuraea</taxon>
    </lineage>
</organism>
<keyword evidence="1" id="KW-0472">Membrane</keyword>
<feature type="chain" id="PRO_5031004730" evidence="2">
    <location>
        <begin position="19"/>
        <end position="217"/>
    </location>
</feature>
<name>A0A7W5Y6Q8_9ACTN</name>
<dbReference type="RefSeq" id="WP_183646311.1">
    <property type="nucleotide sequence ID" value="NZ_JACIBV010000001.1"/>
</dbReference>
<gene>
    <name evidence="3" type="ORF">FHR33_002556</name>
</gene>
<feature type="signal peptide" evidence="2">
    <location>
        <begin position="1"/>
        <end position="18"/>
    </location>
</feature>
<dbReference type="Proteomes" id="UP000579945">
    <property type="component" value="Unassembled WGS sequence"/>
</dbReference>
<keyword evidence="4" id="KW-1185">Reference proteome</keyword>
<feature type="transmembrane region" description="Helical" evidence="1">
    <location>
        <begin position="191"/>
        <end position="211"/>
    </location>
</feature>
<keyword evidence="2" id="KW-0732">Signal</keyword>
<keyword evidence="1" id="KW-0812">Transmembrane</keyword>
<dbReference type="AlphaFoldDB" id="A0A7W5Y6Q8"/>
<keyword evidence="1" id="KW-1133">Transmembrane helix</keyword>
<dbReference type="EMBL" id="JACIBV010000001">
    <property type="protein sequence ID" value="MBB3726696.1"/>
    <property type="molecule type" value="Genomic_DNA"/>
</dbReference>
<comment type="caution">
    <text evidence="3">The sequence shown here is derived from an EMBL/GenBank/DDBJ whole genome shotgun (WGS) entry which is preliminary data.</text>
</comment>
<evidence type="ECO:0000256" key="1">
    <source>
        <dbReference type="SAM" id="Phobius"/>
    </source>
</evidence>
<proteinExistence type="predicted"/>